<dbReference type="GO" id="GO:0030145">
    <property type="term" value="F:manganese ion binding"/>
    <property type="evidence" value="ECO:0007669"/>
    <property type="project" value="InterPro"/>
</dbReference>
<dbReference type="PANTHER" id="PTHR43226:SF4">
    <property type="entry name" value="XAA-PRO AMINOPEPTIDASE 3"/>
    <property type="match status" value="1"/>
</dbReference>
<keyword evidence="15" id="KW-0031">Aminopeptidase</keyword>
<proteinExistence type="inferred from homology"/>
<dbReference type="NCBIfam" id="NF008131">
    <property type="entry name" value="PRK10879.1"/>
    <property type="match status" value="1"/>
</dbReference>
<dbReference type="Proteomes" id="UP000077857">
    <property type="component" value="Unassembled WGS sequence"/>
</dbReference>
<dbReference type="EC" id="3.4.11.9" evidence="4"/>
<evidence type="ECO:0000256" key="12">
    <source>
        <dbReference type="ARBA" id="ARBA00081411"/>
    </source>
</evidence>
<dbReference type="InterPro" id="IPR029149">
    <property type="entry name" value="Creatin/AminoP/Spt16_N"/>
</dbReference>
<accession>A0A177NQJ2</accession>
<dbReference type="PANTHER" id="PTHR43226">
    <property type="entry name" value="XAA-PRO AMINOPEPTIDASE 3"/>
    <property type="match status" value="1"/>
</dbReference>
<dbReference type="InterPro" id="IPR052433">
    <property type="entry name" value="X-Pro_dipept-like"/>
</dbReference>
<evidence type="ECO:0000256" key="5">
    <source>
        <dbReference type="ARBA" id="ARBA00022670"/>
    </source>
</evidence>
<gene>
    <name evidence="15" type="ORF">A1507_05525</name>
</gene>
<dbReference type="InterPro" id="IPR000994">
    <property type="entry name" value="Pept_M24"/>
</dbReference>
<comment type="similarity">
    <text evidence="3 13">Belongs to the peptidase M24B family.</text>
</comment>
<sequence length="435" mass="49157">MKQSEFKKRRASLMKQIGKGNIAIIASAPHRTRNRDVHYPFRQDSDFYYLTGFNEAESMAVFIPGREQGEYILFCREFDEKKALWEGAHAGLEGATKHYEADDSFPIDDLDDILPGMLENKSKVFYPMGKDSDLDHKLMEWINNIRKQSRSGITAPGELVSLEHILHEMRLFKSAEELKLMRRAAEVSAKAHVRAMKACRPGLYEYQVEAELVHEFVQDGLRAVAYPSIVAGGKNACVLHYTENKDKLNKGDLLLIDAGVECDHYAADITRTFPVSGKFSEPQRLLYQLVLDAQAAALTEIKPGNPWNKAHDASVETLTRGLVELGLLKGRVKKLIKDEKYKQFYMHRIGHWLGMDVHDVGDYKIKDEWRLLEPGMVLTVEPGLYVPADCDSVDKQWRGIGIRIEDDVLVTKDGHEILTGGVPKSIDAIEALMTG</sequence>
<evidence type="ECO:0000256" key="9">
    <source>
        <dbReference type="ARBA" id="ARBA00023211"/>
    </source>
</evidence>
<protein>
    <recommendedName>
        <fullName evidence="10">Xaa-Pro aminopeptidase</fullName>
        <ecNumber evidence="4">3.4.11.9</ecNumber>
    </recommendedName>
    <alternativeName>
        <fullName evidence="11">Aminopeptidase P II</fullName>
    </alternativeName>
    <alternativeName>
        <fullName evidence="12">X-Pro aminopeptidase</fullName>
    </alternativeName>
</protein>
<comment type="caution">
    <text evidence="15">The sequence shown here is derived from an EMBL/GenBank/DDBJ whole genome shotgun (WGS) entry which is preliminary data.</text>
</comment>
<evidence type="ECO:0000256" key="8">
    <source>
        <dbReference type="ARBA" id="ARBA00023049"/>
    </source>
</evidence>
<dbReference type="Pfam" id="PF00557">
    <property type="entry name" value="Peptidase_M24"/>
    <property type="match status" value="1"/>
</dbReference>
<feature type="domain" description="Aminopeptidase P N-terminal" evidence="14">
    <location>
        <begin position="1"/>
        <end position="135"/>
    </location>
</feature>
<evidence type="ECO:0000256" key="1">
    <source>
        <dbReference type="ARBA" id="ARBA00001424"/>
    </source>
</evidence>
<dbReference type="AlphaFoldDB" id="A0A177NQJ2"/>
<dbReference type="InterPro" id="IPR001131">
    <property type="entry name" value="Peptidase_M24B_aminopep-P_CS"/>
</dbReference>
<dbReference type="SUPFAM" id="SSF53092">
    <property type="entry name" value="Creatinase/prolidase N-terminal domain"/>
    <property type="match status" value="1"/>
</dbReference>
<organism evidence="15 16">
    <name type="scientific">Methylomonas koyamae</name>
    <dbReference type="NCBI Taxonomy" id="702114"/>
    <lineage>
        <taxon>Bacteria</taxon>
        <taxon>Pseudomonadati</taxon>
        <taxon>Pseudomonadota</taxon>
        <taxon>Gammaproteobacteria</taxon>
        <taxon>Methylococcales</taxon>
        <taxon>Methylococcaceae</taxon>
        <taxon>Methylomonas</taxon>
    </lineage>
</organism>
<reference evidence="15 16" key="1">
    <citation type="submission" date="2016-03" db="EMBL/GenBank/DDBJ databases">
        <authorList>
            <person name="Ploux O."/>
        </authorList>
    </citation>
    <scope>NUCLEOTIDE SEQUENCE [LARGE SCALE GENOMIC DNA]</scope>
    <source>
        <strain evidence="15 16">R-45378</strain>
    </source>
</reference>
<evidence type="ECO:0000313" key="15">
    <source>
        <dbReference type="EMBL" id="OAI20255.1"/>
    </source>
</evidence>
<keyword evidence="5" id="KW-0645">Protease</keyword>
<comment type="cofactor">
    <cofactor evidence="2">
        <name>Mn(2+)</name>
        <dbReference type="ChEBI" id="CHEBI:29035"/>
    </cofactor>
</comment>
<dbReference type="OrthoDB" id="9806388at2"/>
<evidence type="ECO:0000256" key="4">
    <source>
        <dbReference type="ARBA" id="ARBA00012574"/>
    </source>
</evidence>
<dbReference type="GO" id="GO:0006508">
    <property type="term" value="P:proteolysis"/>
    <property type="evidence" value="ECO:0007669"/>
    <property type="project" value="UniProtKB-KW"/>
</dbReference>
<keyword evidence="9" id="KW-0464">Manganese</keyword>
<dbReference type="SMART" id="SM01011">
    <property type="entry name" value="AMP_N"/>
    <property type="match status" value="1"/>
</dbReference>
<keyword evidence="6 13" id="KW-0479">Metal-binding</keyword>
<dbReference type="FunFam" id="3.90.230.10:FF:000002">
    <property type="entry name" value="Xaa-Pro aminopeptidase 3"/>
    <property type="match status" value="1"/>
</dbReference>
<evidence type="ECO:0000259" key="14">
    <source>
        <dbReference type="SMART" id="SM01011"/>
    </source>
</evidence>
<dbReference type="InterPro" id="IPR036005">
    <property type="entry name" value="Creatinase/aminopeptidase-like"/>
</dbReference>
<evidence type="ECO:0000256" key="13">
    <source>
        <dbReference type="RuleBase" id="RU000590"/>
    </source>
</evidence>
<dbReference type="Pfam" id="PF05195">
    <property type="entry name" value="AMP_N"/>
    <property type="match status" value="1"/>
</dbReference>
<dbReference type="EMBL" id="LUUJ01000034">
    <property type="protein sequence ID" value="OAI20255.1"/>
    <property type="molecule type" value="Genomic_DNA"/>
</dbReference>
<dbReference type="GO" id="GO:0070006">
    <property type="term" value="F:metalloaminopeptidase activity"/>
    <property type="evidence" value="ECO:0007669"/>
    <property type="project" value="InterPro"/>
</dbReference>
<dbReference type="PROSITE" id="PS00491">
    <property type="entry name" value="PROLINE_PEPTIDASE"/>
    <property type="match status" value="1"/>
</dbReference>
<evidence type="ECO:0000256" key="7">
    <source>
        <dbReference type="ARBA" id="ARBA00022801"/>
    </source>
</evidence>
<evidence type="ECO:0000256" key="11">
    <source>
        <dbReference type="ARBA" id="ARBA00075356"/>
    </source>
</evidence>
<dbReference type="Gene3D" id="3.90.230.10">
    <property type="entry name" value="Creatinase/methionine aminopeptidase superfamily"/>
    <property type="match status" value="1"/>
</dbReference>
<evidence type="ECO:0000256" key="6">
    <source>
        <dbReference type="ARBA" id="ARBA00022723"/>
    </source>
</evidence>
<keyword evidence="8" id="KW-0482">Metalloprotease</keyword>
<evidence type="ECO:0000313" key="16">
    <source>
        <dbReference type="Proteomes" id="UP000077857"/>
    </source>
</evidence>
<name>A0A177NQJ2_9GAMM</name>
<comment type="catalytic activity">
    <reaction evidence="1">
        <text>Release of any N-terminal amino acid, including proline, that is linked to proline, even from a dipeptide or tripeptide.</text>
        <dbReference type="EC" id="3.4.11.9"/>
    </reaction>
</comment>
<keyword evidence="7" id="KW-0378">Hydrolase</keyword>
<evidence type="ECO:0000256" key="2">
    <source>
        <dbReference type="ARBA" id="ARBA00001936"/>
    </source>
</evidence>
<dbReference type="SUPFAM" id="SSF55920">
    <property type="entry name" value="Creatinase/aminopeptidase"/>
    <property type="match status" value="1"/>
</dbReference>
<evidence type="ECO:0000256" key="10">
    <source>
        <dbReference type="ARBA" id="ARBA00069363"/>
    </source>
</evidence>
<dbReference type="Gene3D" id="3.40.350.10">
    <property type="entry name" value="Creatinase/prolidase N-terminal domain"/>
    <property type="match status" value="1"/>
</dbReference>
<dbReference type="GO" id="GO:0005829">
    <property type="term" value="C:cytosol"/>
    <property type="evidence" value="ECO:0007669"/>
    <property type="project" value="TreeGrafter"/>
</dbReference>
<dbReference type="CDD" id="cd01087">
    <property type="entry name" value="Prolidase"/>
    <property type="match status" value="1"/>
</dbReference>
<dbReference type="InterPro" id="IPR007865">
    <property type="entry name" value="Aminopep_P_N"/>
</dbReference>
<dbReference type="RefSeq" id="WP_064039225.1">
    <property type="nucleotide sequence ID" value="NZ_LUUJ01000034.1"/>
</dbReference>
<evidence type="ECO:0000256" key="3">
    <source>
        <dbReference type="ARBA" id="ARBA00008766"/>
    </source>
</evidence>